<reference evidence="4" key="2">
    <citation type="journal article" date="2017" name="Nat. Plants">
        <title>The Aegilops tauschii genome reveals multiple impacts of transposons.</title>
        <authorList>
            <person name="Zhao G."/>
            <person name="Zou C."/>
            <person name="Li K."/>
            <person name="Wang K."/>
            <person name="Li T."/>
            <person name="Gao L."/>
            <person name="Zhang X."/>
            <person name="Wang H."/>
            <person name="Yang Z."/>
            <person name="Liu X."/>
            <person name="Jiang W."/>
            <person name="Mao L."/>
            <person name="Kong X."/>
            <person name="Jiao Y."/>
            <person name="Jia J."/>
        </authorList>
    </citation>
    <scope>NUCLEOTIDE SEQUENCE [LARGE SCALE GENOMIC DNA]</scope>
    <source>
        <strain evidence="4">cv. AL8/78</strain>
    </source>
</reference>
<dbReference type="EnsemblPlants" id="AET3Gv20783900.6">
    <property type="protein sequence ID" value="AET3Gv20783900.6"/>
    <property type="gene ID" value="AET3Gv20783900"/>
</dbReference>
<evidence type="ECO:0000256" key="1">
    <source>
        <dbReference type="ARBA" id="ARBA00011012"/>
    </source>
</evidence>
<sequence length="159" mass="18936">MHKTSNPCQRPFRYILESNSFELFFEYVELPNFDIASDALNTFKDLLTKHETVVSVYLSSHYEQFFERYTRILTSTNYVTRRQSVKFLSEFLLEPSNSKIMKRYIQEVRFLNIMIGLLKVSVIVYTLPFIWELRDYEIAYVGYSVLCFLLSLYLNASLI</sequence>
<proteinExistence type="inferred from homology"/>
<reference evidence="3" key="5">
    <citation type="journal article" date="2021" name="G3 (Bethesda)">
        <title>Aegilops tauschii genome assembly Aet v5.0 features greater sequence contiguity and improved annotation.</title>
        <authorList>
            <person name="Wang L."/>
            <person name="Zhu T."/>
            <person name="Rodriguez J.C."/>
            <person name="Deal K.R."/>
            <person name="Dubcovsky J."/>
            <person name="McGuire P.E."/>
            <person name="Lux T."/>
            <person name="Spannagl M."/>
            <person name="Mayer K.F.X."/>
            <person name="Baldrich P."/>
            <person name="Meyers B.C."/>
            <person name="Huo N."/>
            <person name="Gu Y.Q."/>
            <person name="Zhou H."/>
            <person name="Devos K.M."/>
            <person name="Bennetzen J.L."/>
            <person name="Unver T."/>
            <person name="Budak H."/>
            <person name="Gulick P.J."/>
            <person name="Galiba G."/>
            <person name="Kalapos B."/>
            <person name="Nelson D.R."/>
            <person name="Li P."/>
            <person name="You F.M."/>
            <person name="Luo M.C."/>
            <person name="Dvorak J."/>
        </authorList>
    </citation>
    <scope>NUCLEOTIDE SEQUENCE [LARGE SCALE GENOMIC DNA]</scope>
    <source>
        <strain evidence="3">cv. AL8/78</strain>
    </source>
</reference>
<dbReference type="InterPro" id="IPR011989">
    <property type="entry name" value="ARM-like"/>
</dbReference>
<dbReference type="Gramene" id="AET3Gv20783900.7">
    <property type="protein sequence ID" value="AET3Gv20783900.7"/>
    <property type="gene ID" value="AET3Gv20783900"/>
</dbReference>
<feature type="transmembrane region" description="Helical" evidence="2">
    <location>
        <begin position="137"/>
        <end position="156"/>
    </location>
</feature>
<dbReference type="SUPFAM" id="SSF48371">
    <property type="entry name" value="ARM repeat"/>
    <property type="match status" value="1"/>
</dbReference>
<keyword evidence="2" id="KW-1133">Transmembrane helix</keyword>
<accession>A0A453FU33</accession>
<evidence type="ECO:0000256" key="2">
    <source>
        <dbReference type="SAM" id="Phobius"/>
    </source>
</evidence>
<keyword evidence="4" id="KW-1185">Reference proteome</keyword>
<reference evidence="3" key="4">
    <citation type="submission" date="2019-03" db="UniProtKB">
        <authorList>
            <consortium name="EnsemblPlants"/>
        </authorList>
    </citation>
    <scope>IDENTIFICATION</scope>
</reference>
<reference evidence="4" key="1">
    <citation type="journal article" date="2014" name="Science">
        <title>Ancient hybridizations among the ancestral genomes of bread wheat.</title>
        <authorList>
            <consortium name="International Wheat Genome Sequencing Consortium,"/>
            <person name="Marcussen T."/>
            <person name="Sandve S.R."/>
            <person name="Heier L."/>
            <person name="Spannagl M."/>
            <person name="Pfeifer M."/>
            <person name="Jakobsen K.S."/>
            <person name="Wulff B.B."/>
            <person name="Steuernagel B."/>
            <person name="Mayer K.F."/>
            <person name="Olsen O.A."/>
        </authorList>
    </citation>
    <scope>NUCLEOTIDE SEQUENCE [LARGE SCALE GENOMIC DNA]</scope>
    <source>
        <strain evidence="4">cv. AL8/78</strain>
    </source>
</reference>
<keyword evidence="2" id="KW-0812">Transmembrane</keyword>
<dbReference type="InterPro" id="IPR013878">
    <property type="entry name" value="Mo25"/>
</dbReference>
<dbReference type="Gene3D" id="1.25.10.10">
    <property type="entry name" value="Leucine-rich Repeat Variant"/>
    <property type="match status" value="1"/>
</dbReference>
<organism evidence="3 4">
    <name type="scientific">Aegilops tauschii subsp. strangulata</name>
    <name type="common">Goatgrass</name>
    <dbReference type="NCBI Taxonomy" id="200361"/>
    <lineage>
        <taxon>Eukaryota</taxon>
        <taxon>Viridiplantae</taxon>
        <taxon>Streptophyta</taxon>
        <taxon>Embryophyta</taxon>
        <taxon>Tracheophyta</taxon>
        <taxon>Spermatophyta</taxon>
        <taxon>Magnoliopsida</taxon>
        <taxon>Liliopsida</taxon>
        <taxon>Poales</taxon>
        <taxon>Poaceae</taxon>
        <taxon>BOP clade</taxon>
        <taxon>Pooideae</taxon>
        <taxon>Triticodae</taxon>
        <taxon>Triticeae</taxon>
        <taxon>Triticinae</taxon>
        <taxon>Aegilops</taxon>
    </lineage>
</organism>
<comment type="similarity">
    <text evidence="1">Belongs to the Mo25 family.</text>
</comment>
<feature type="transmembrane region" description="Helical" evidence="2">
    <location>
        <begin position="110"/>
        <end position="131"/>
    </location>
</feature>
<evidence type="ECO:0000313" key="4">
    <source>
        <dbReference type="Proteomes" id="UP000015105"/>
    </source>
</evidence>
<dbReference type="Gramene" id="AET3Gv20783900.6">
    <property type="protein sequence ID" value="AET3Gv20783900.6"/>
    <property type="gene ID" value="AET3Gv20783900"/>
</dbReference>
<keyword evidence="2" id="KW-0472">Membrane</keyword>
<dbReference type="PANTHER" id="PTHR10182:SF33">
    <property type="entry name" value="HEAT REPEAT FAMILY PROTEIN, EXPRESSED"/>
    <property type="match status" value="1"/>
</dbReference>
<reference evidence="3" key="3">
    <citation type="journal article" date="2017" name="Nature">
        <title>Genome sequence of the progenitor of the wheat D genome Aegilops tauschii.</title>
        <authorList>
            <person name="Luo M.C."/>
            <person name="Gu Y.Q."/>
            <person name="Puiu D."/>
            <person name="Wang H."/>
            <person name="Twardziok S.O."/>
            <person name="Deal K.R."/>
            <person name="Huo N."/>
            <person name="Zhu T."/>
            <person name="Wang L."/>
            <person name="Wang Y."/>
            <person name="McGuire P.E."/>
            <person name="Liu S."/>
            <person name="Long H."/>
            <person name="Ramasamy R.K."/>
            <person name="Rodriguez J.C."/>
            <person name="Van S.L."/>
            <person name="Yuan L."/>
            <person name="Wang Z."/>
            <person name="Xia Z."/>
            <person name="Xiao L."/>
            <person name="Anderson O.D."/>
            <person name="Ouyang S."/>
            <person name="Liang Y."/>
            <person name="Zimin A.V."/>
            <person name="Pertea G."/>
            <person name="Qi P."/>
            <person name="Bennetzen J.L."/>
            <person name="Dai X."/>
            <person name="Dawson M.W."/>
            <person name="Muller H.G."/>
            <person name="Kugler K."/>
            <person name="Rivarola-Duarte L."/>
            <person name="Spannagl M."/>
            <person name="Mayer K.F.X."/>
            <person name="Lu F.H."/>
            <person name="Bevan M.W."/>
            <person name="Leroy P."/>
            <person name="Li P."/>
            <person name="You F.M."/>
            <person name="Sun Q."/>
            <person name="Liu Z."/>
            <person name="Lyons E."/>
            <person name="Wicker T."/>
            <person name="Salzberg S.L."/>
            <person name="Devos K.M."/>
            <person name="Dvorak J."/>
        </authorList>
    </citation>
    <scope>NUCLEOTIDE SEQUENCE [LARGE SCALE GENOMIC DNA]</scope>
    <source>
        <strain evidence="3">cv. AL8/78</strain>
    </source>
</reference>
<dbReference type="PANTHER" id="PTHR10182">
    <property type="entry name" value="CALCIUM-BINDING PROTEIN 39-RELATED"/>
    <property type="match status" value="1"/>
</dbReference>
<protein>
    <submittedName>
        <fullName evidence="3">Uncharacterized protein</fullName>
    </submittedName>
</protein>
<dbReference type="InterPro" id="IPR016024">
    <property type="entry name" value="ARM-type_fold"/>
</dbReference>
<evidence type="ECO:0000313" key="3">
    <source>
        <dbReference type="EnsemblPlants" id="AET3Gv20783900.6"/>
    </source>
</evidence>
<dbReference type="EnsemblPlants" id="AET3Gv20783900.7">
    <property type="protein sequence ID" value="AET3Gv20783900.7"/>
    <property type="gene ID" value="AET3Gv20783900"/>
</dbReference>
<dbReference type="GO" id="GO:0043539">
    <property type="term" value="F:protein serine/threonine kinase activator activity"/>
    <property type="evidence" value="ECO:0007669"/>
    <property type="project" value="TreeGrafter"/>
</dbReference>
<dbReference type="Proteomes" id="UP000015105">
    <property type="component" value="Chromosome 3D"/>
</dbReference>
<dbReference type="Pfam" id="PF08569">
    <property type="entry name" value="Mo25"/>
    <property type="match status" value="1"/>
</dbReference>
<dbReference type="GO" id="GO:0035556">
    <property type="term" value="P:intracellular signal transduction"/>
    <property type="evidence" value="ECO:0007669"/>
    <property type="project" value="TreeGrafter"/>
</dbReference>
<dbReference type="AlphaFoldDB" id="A0A453FU33"/>
<name>A0A453FU33_AEGTS</name>